<dbReference type="CDD" id="cd02440">
    <property type="entry name" value="AdoMet_MTases"/>
    <property type="match status" value="1"/>
</dbReference>
<dbReference type="InterPro" id="IPR040758">
    <property type="entry name" value="PrmC_N"/>
</dbReference>
<comment type="similarity">
    <text evidence="5">Belongs to the protein N5-glutamine methyltransferase family. PrmC subfamily.</text>
</comment>
<evidence type="ECO:0000256" key="3">
    <source>
        <dbReference type="ARBA" id="ARBA00022691"/>
    </source>
</evidence>
<dbReference type="InterPro" id="IPR050320">
    <property type="entry name" value="N5-glutamine_MTase"/>
</dbReference>
<dbReference type="InterPro" id="IPR007848">
    <property type="entry name" value="Small_mtfrase_dom"/>
</dbReference>
<evidence type="ECO:0000256" key="2">
    <source>
        <dbReference type="ARBA" id="ARBA00022679"/>
    </source>
</evidence>
<reference evidence="9" key="1">
    <citation type="journal article" date="2021" name="PeerJ">
        <title>Extensive microbial diversity within the chicken gut microbiome revealed by metagenomics and culture.</title>
        <authorList>
            <person name="Gilroy R."/>
            <person name="Ravi A."/>
            <person name="Getino M."/>
            <person name="Pursley I."/>
            <person name="Horton D.L."/>
            <person name="Alikhan N.F."/>
            <person name="Baker D."/>
            <person name="Gharbi K."/>
            <person name="Hall N."/>
            <person name="Watson M."/>
            <person name="Adriaenssens E.M."/>
            <person name="Foster-Nyarko E."/>
            <person name="Jarju S."/>
            <person name="Secka A."/>
            <person name="Antonio M."/>
            <person name="Oren A."/>
            <person name="Chaudhuri R.R."/>
            <person name="La Ragione R."/>
            <person name="Hildebrand F."/>
            <person name="Pallen M.J."/>
        </authorList>
    </citation>
    <scope>NUCLEOTIDE SEQUENCE</scope>
    <source>
        <strain evidence="9">ChiGjej1B1-98</strain>
    </source>
</reference>
<dbReference type="PROSITE" id="PS00092">
    <property type="entry name" value="N6_MTASE"/>
    <property type="match status" value="1"/>
</dbReference>
<evidence type="ECO:0000256" key="5">
    <source>
        <dbReference type="HAMAP-Rule" id="MF_02126"/>
    </source>
</evidence>
<evidence type="ECO:0000259" key="8">
    <source>
        <dbReference type="Pfam" id="PF17827"/>
    </source>
</evidence>
<dbReference type="HAMAP" id="MF_02126">
    <property type="entry name" value="RF_methyltr_PrmC"/>
    <property type="match status" value="1"/>
</dbReference>
<dbReference type="GO" id="GO:0003676">
    <property type="term" value="F:nucleic acid binding"/>
    <property type="evidence" value="ECO:0007669"/>
    <property type="project" value="InterPro"/>
</dbReference>
<proteinExistence type="inferred from homology"/>
<evidence type="ECO:0000256" key="4">
    <source>
        <dbReference type="ARBA" id="ARBA00048391"/>
    </source>
</evidence>
<reference evidence="9" key="2">
    <citation type="submission" date="2021-04" db="EMBL/GenBank/DDBJ databases">
        <authorList>
            <person name="Gilroy R."/>
        </authorList>
    </citation>
    <scope>NUCLEOTIDE SEQUENCE</scope>
    <source>
        <strain evidence="9">ChiGjej1B1-98</strain>
    </source>
</reference>
<evidence type="ECO:0000313" key="10">
    <source>
        <dbReference type="Proteomes" id="UP000824005"/>
    </source>
</evidence>
<comment type="catalytic activity">
    <reaction evidence="4 5">
        <text>L-glutaminyl-[peptide chain release factor] + S-adenosyl-L-methionine = N(5)-methyl-L-glutaminyl-[peptide chain release factor] + S-adenosyl-L-homocysteine + H(+)</text>
        <dbReference type="Rhea" id="RHEA:42896"/>
        <dbReference type="Rhea" id="RHEA-COMP:10271"/>
        <dbReference type="Rhea" id="RHEA-COMP:10272"/>
        <dbReference type="ChEBI" id="CHEBI:15378"/>
        <dbReference type="ChEBI" id="CHEBI:30011"/>
        <dbReference type="ChEBI" id="CHEBI:57856"/>
        <dbReference type="ChEBI" id="CHEBI:59789"/>
        <dbReference type="ChEBI" id="CHEBI:61891"/>
        <dbReference type="EC" id="2.1.1.297"/>
    </reaction>
</comment>
<feature type="domain" description="Methyltransferase small" evidence="7">
    <location>
        <begin position="122"/>
        <end position="233"/>
    </location>
</feature>
<feature type="compositionally biased region" description="Low complexity" evidence="6">
    <location>
        <begin position="1"/>
        <end position="14"/>
    </location>
</feature>
<feature type="binding site" evidence="5">
    <location>
        <begin position="141"/>
        <end position="145"/>
    </location>
    <ligand>
        <name>S-adenosyl-L-methionine</name>
        <dbReference type="ChEBI" id="CHEBI:59789"/>
    </ligand>
</feature>
<sequence length="300" mass="31570">MVRSSAASPSSHAPTGGVSPQAPIAVGELLRSAATRLEHSGVAGPDARLLLAHALQCTLGRLRMLEALGETVDAEHVRRFTDMLARRLAREPLQHITGSAAFRNIELDVGPGAFVPRPETELLVDLAIERLPTGGSVLDAGTGSGAIAISIATERPDASVVAIEGSPAAFVWAKRNARRLAPDIKLVHDMFEHALANTKGLDVLVSNPPYVPHAAIPRDVEVFLHDPKQALYSGPDGLDAVRSLAVVGASAVRSGGSILLEHGEHQGGQVREILSDAGWRAPVTSKDLTGRDRATAARRS</sequence>
<name>A0A9D1YUF4_9MICO</name>
<dbReference type="Gene3D" id="1.10.8.10">
    <property type="entry name" value="DNA helicase RuvA subunit, C-terminal domain"/>
    <property type="match status" value="1"/>
</dbReference>
<dbReference type="EC" id="2.1.1.297" evidence="5"/>
<feature type="domain" description="Release factor glutamine methyltransferase N-terminal" evidence="8">
    <location>
        <begin position="28"/>
        <end position="98"/>
    </location>
</feature>
<accession>A0A9D1YUF4</accession>
<comment type="caution">
    <text evidence="9">The sequence shown here is derived from an EMBL/GenBank/DDBJ whole genome shotgun (WGS) entry which is preliminary data.</text>
</comment>
<evidence type="ECO:0000256" key="6">
    <source>
        <dbReference type="SAM" id="MobiDB-lite"/>
    </source>
</evidence>
<dbReference type="InterPro" id="IPR002052">
    <property type="entry name" value="DNA_methylase_N6_adenine_CS"/>
</dbReference>
<dbReference type="GO" id="GO:0102559">
    <property type="term" value="F:peptide chain release factor N(5)-glutamine methyltransferase activity"/>
    <property type="evidence" value="ECO:0007669"/>
    <property type="project" value="UniProtKB-EC"/>
</dbReference>
<comment type="caution">
    <text evidence="5">Lacks conserved residue(s) required for the propagation of feature annotation.</text>
</comment>
<organism evidence="9 10">
    <name type="scientific">Candidatus Agrococcus pullicola</name>
    <dbReference type="NCBI Taxonomy" id="2838429"/>
    <lineage>
        <taxon>Bacteria</taxon>
        <taxon>Bacillati</taxon>
        <taxon>Actinomycetota</taxon>
        <taxon>Actinomycetes</taxon>
        <taxon>Micrococcales</taxon>
        <taxon>Microbacteriaceae</taxon>
        <taxon>Agrococcus</taxon>
    </lineage>
</organism>
<feature type="binding site" evidence="5">
    <location>
        <position position="207"/>
    </location>
    <ligand>
        <name>S-adenosyl-L-methionine</name>
        <dbReference type="ChEBI" id="CHEBI:59789"/>
    </ligand>
</feature>
<comment type="function">
    <text evidence="5">Methylates the class 1 translation termination release factors RF1/PrfA and RF2/PrfB on the glutamine residue of the universally conserved GGQ motif.</text>
</comment>
<dbReference type="InterPro" id="IPR029063">
    <property type="entry name" value="SAM-dependent_MTases_sf"/>
</dbReference>
<feature type="binding site" evidence="5">
    <location>
        <position position="164"/>
    </location>
    <ligand>
        <name>S-adenosyl-L-methionine</name>
        <dbReference type="ChEBI" id="CHEBI:59789"/>
    </ligand>
</feature>
<evidence type="ECO:0000259" key="7">
    <source>
        <dbReference type="Pfam" id="PF05175"/>
    </source>
</evidence>
<gene>
    <name evidence="5 9" type="primary">prmC</name>
    <name evidence="9" type="ORF">H9830_03105</name>
</gene>
<dbReference type="SUPFAM" id="SSF53335">
    <property type="entry name" value="S-adenosyl-L-methionine-dependent methyltransferases"/>
    <property type="match status" value="1"/>
</dbReference>
<dbReference type="InterPro" id="IPR019874">
    <property type="entry name" value="RF_methyltr_PrmC"/>
</dbReference>
<dbReference type="Pfam" id="PF05175">
    <property type="entry name" value="MTS"/>
    <property type="match status" value="1"/>
</dbReference>
<dbReference type="NCBIfam" id="TIGR03534">
    <property type="entry name" value="RF_mod_PrmC"/>
    <property type="match status" value="1"/>
</dbReference>
<protein>
    <recommendedName>
        <fullName evidence="5">Release factor glutamine methyltransferase</fullName>
        <shortName evidence="5">RF MTase</shortName>
        <ecNumber evidence="5">2.1.1.297</ecNumber>
    </recommendedName>
    <alternativeName>
        <fullName evidence="5">N5-glutamine methyltransferase PrmC</fullName>
    </alternativeName>
    <alternativeName>
        <fullName evidence="5">Protein-(glutamine-N5) MTase PrmC</fullName>
    </alternativeName>
    <alternativeName>
        <fullName evidence="5">Protein-glutamine N-methyltransferase PrmC</fullName>
    </alternativeName>
</protein>
<dbReference type="Proteomes" id="UP000824005">
    <property type="component" value="Unassembled WGS sequence"/>
</dbReference>
<dbReference type="PANTHER" id="PTHR18895:SF74">
    <property type="entry name" value="MTRF1L RELEASE FACTOR GLUTAMINE METHYLTRANSFERASE"/>
    <property type="match status" value="1"/>
</dbReference>
<feature type="region of interest" description="Disordered" evidence="6">
    <location>
        <begin position="1"/>
        <end position="21"/>
    </location>
</feature>
<dbReference type="InterPro" id="IPR004556">
    <property type="entry name" value="HemK-like"/>
</dbReference>
<keyword evidence="3 5" id="KW-0949">S-adenosyl-L-methionine</keyword>
<dbReference type="Gene3D" id="3.40.50.150">
    <property type="entry name" value="Vaccinia Virus protein VP39"/>
    <property type="match status" value="1"/>
</dbReference>
<dbReference type="NCBIfam" id="TIGR00536">
    <property type="entry name" value="hemK_fam"/>
    <property type="match status" value="1"/>
</dbReference>
<keyword evidence="1 5" id="KW-0489">Methyltransferase</keyword>
<evidence type="ECO:0000313" key="9">
    <source>
        <dbReference type="EMBL" id="HIY65250.1"/>
    </source>
</evidence>
<dbReference type="EMBL" id="DXDC01000092">
    <property type="protein sequence ID" value="HIY65250.1"/>
    <property type="molecule type" value="Genomic_DNA"/>
</dbReference>
<keyword evidence="2 5" id="KW-0808">Transferase</keyword>
<feature type="binding site" evidence="5">
    <location>
        <begin position="207"/>
        <end position="210"/>
    </location>
    <ligand>
        <name>substrate</name>
    </ligand>
</feature>
<dbReference type="AlphaFoldDB" id="A0A9D1YUF4"/>
<dbReference type="Pfam" id="PF17827">
    <property type="entry name" value="PrmC_N"/>
    <property type="match status" value="1"/>
</dbReference>
<dbReference type="PANTHER" id="PTHR18895">
    <property type="entry name" value="HEMK METHYLTRANSFERASE"/>
    <property type="match status" value="1"/>
</dbReference>
<dbReference type="GO" id="GO:0032259">
    <property type="term" value="P:methylation"/>
    <property type="evidence" value="ECO:0007669"/>
    <property type="project" value="UniProtKB-KW"/>
</dbReference>
<evidence type="ECO:0000256" key="1">
    <source>
        <dbReference type="ARBA" id="ARBA00022603"/>
    </source>
</evidence>